<keyword evidence="2" id="KW-1185">Reference proteome</keyword>
<gene>
    <name evidence="1" type="ORF">Goari_014447</name>
</gene>
<sequence length="54" mass="6833">MVLFNELSMNIYRWFVFLANVMAMQRRFFRNQYPVQKHITKSYLLVRKFRQMIQ</sequence>
<evidence type="ECO:0000313" key="2">
    <source>
        <dbReference type="Proteomes" id="UP000593577"/>
    </source>
</evidence>
<dbReference type="EMBL" id="JABFAA010000007">
    <property type="protein sequence ID" value="MBA0686872.1"/>
    <property type="molecule type" value="Genomic_DNA"/>
</dbReference>
<proteinExistence type="predicted"/>
<dbReference type="AlphaFoldDB" id="A0A7J8XI54"/>
<reference evidence="1 2" key="1">
    <citation type="journal article" date="2019" name="Genome Biol. Evol.">
        <title>Insights into the evolution of the New World diploid cottons (Gossypium, subgenus Houzingenia) based on genome sequencing.</title>
        <authorList>
            <person name="Grover C.E."/>
            <person name="Arick M.A. 2nd"/>
            <person name="Thrash A."/>
            <person name="Conover J.L."/>
            <person name="Sanders W.S."/>
            <person name="Peterson D.G."/>
            <person name="Frelichowski J.E."/>
            <person name="Scheffler J.A."/>
            <person name="Scheffler B.E."/>
            <person name="Wendel J.F."/>
        </authorList>
    </citation>
    <scope>NUCLEOTIDE SEQUENCE [LARGE SCALE GENOMIC DNA]</scope>
    <source>
        <strain evidence="1">185</strain>
        <tissue evidence="1">Leaf</tissue>
    </source>
</reference>
<accession>A0A7J8XI54</accession>
<dbReference type="Proteomes" id="UP000593577">
    <property type="component" value="Unassembled WGS sequence"/>
</dbReference>
<protein>
    <submittedName>
        <fullName evidence="1">Uncharacterized protein</fullName>
    </submittedName>
</protein>
<name>A0A7J8XI54_GOSAI</name>
<evidence type="ECO:0000313" key="1">
    <source>
        <dbReference type="EMBL" id="MBA0686872.1"/>
    </source>
</evidence>
<comment type="caution">
    <text evidence="1">The sequence shown here is derived from an EMBL/GenBank/DDBJ whole genome shotgun (WGS) entry which is preliminary data.</text>
</comment>
<organism evidence="1 2">
    <name type="scientific">Gossypium aridum</name>
    <name type="common">American cotton</name>
    <name type="synonym">Erioxylum aridum</name>
    <dbReference type="NCBI Taxonomy" id="34290"/>
    <lineage>
        <taxon>Eukaryota</taxon>
        <taxon>Viridiplantae</taxon>
        <taxon>Streptophyta</taxon>
        <taxon>Embryophyta</taxon>
        <taxon>Tracheophyta</taxon>
        <taxon>Spermatophyta</taxon>
        <taxon>Magnoliopsida</taxon>
        <taxon>eudicotyledons</taxon>
        <taxon>Gunneridae</taxon>
        <taxon>Pentapetalae</taxon>
        <taxon>rosids</taxon>
        <taxon>malvids</taxon>
        <taxon>Malvales</taxon>
        <taxon>Malvaceae</taxon>
        <taxon>Malvoideae</taxon>
        <taxon>Gossypium</taxon>
    </lineage>
</organism>